<keyword evidence="8" id="KW-1185">Reference proteome</keyword>
<comment type="function">
    <text evidence="5">Catalyzes the phosphorylation of the 3'-hydroxyl group of dephosphocoenzyme A to form coenzyme A.</text>
</comment>
<comment type="pathway">
    <text evidence="5">Cofactor biosynthesis; coenzyme A biosynthesis; CoA from (R)-pantothenate: step 5/5.</text>
</comment>
<evidence type="ECO:0000256" key="6">
    <source>
        <dbReference type="NCBIfam" id="TIGR00152"/>
    </source>
</evidence>
<evidence type="ECO:0000313" key="8">
    <source>
        <dbReference type="Proteomes" id="UP000193118"/>
    </source>
</evidence>
<proteinExistence type="inferred from homology"/>
<name>A0A1X3D597_9NEIS</name>
<comment type="catalytic activity">
    <reaction evidence="5">
        <text>3'-dephospho-CoA + ATP = ADP + CoA + H(+)</text>
        <dbReference type="Rhea" id="RHEA:18245"/>
        <dbReference type="ChEBI" id="CHEBI:15378"/>
        <dbReference type="ChEBI" id="CHEBI:30616"/>
        <dbReference type="ChEBI" id="CHEBI:57287"/>
        <dbReference type="ChEBI" id="CHEBI:57328"/>
        <dbReference type="ChEBI" id="CHEBI:456216"/>
        <dbReference type="EC" id="2.7.1.24"/>
    </reaction>
</comment>
<dbReference type="HAMAP" id="MF_00376">
    <property type="entry name" value="Dephospho_CoA_kinase"/>
    <property type="match status" value="1"/>
</dbReference>
<evidence type="ECO:0000313" key="7">
    <source>
        <dbReference type="EMBL" id="OSI15109.1"/>
    </source>
</evidence>
<dbReference type="PROSITE" id="PS51219">
    <property type="entry name" value="DPCK"/>
    <property type="match status" value="1"/>
</dbReference>
<gene>
    <name evidence="5" type="primary">coaE</name>
    <name evidence="7" type="ORF">BWD09_09335</name>
</gene>
<dbReference type="Proteomes" id="UP000193118">
    <property type="component" value="Unassembled WGS sequence"/>
</dbReference>
<sequence length="206" mass="23001">MTYWVGLTGGIGSGKSQAAAEFARLGVPVIDADEVSRSLTADHGAALPEIRARLGNELFDTKGRLNRAALRDRVFRRPQAKQVLESIMHPLILAEIRRRQSEAEQVYGVIDIPLLIEQPAFSVLAHRILVVDVSEATQIERVQSRSGLDTGEIKRIMASQACRRERLLAADDVLPNEGTLAELAVKVQRLHRYYRAYFSRFSRANP</sequence>
<evidence type="ECO:0000256" key="1">
    <source>
        <dbReference type="ARBA" id="ARBA00009018"/>
    </source>
</evidence>
<dbReference type="GO" id="GO:0004140">
    <property type="term" value="F:dephospho-CoA kinase activity"/>
    <property type="evidence" value="ECO:0007669"/>
    <property type="project" value="UniProtKB-UniRule"/>
</dbReference>
<organism evidence="7 8">
    <name type="scientific">Neisseria dentiae</name>
    <dbReference type="NCBI Taxonomy" id="194197"/>
    <lineage>
        <taxon>Bacteria</taxon>
        <taxon>Pseudomonadati</taxon>
        <taxon>Pseudomonadota</taxon>
        <taxon>Betaproteobacteria</taxon>
        <taxon>Neisseriales</taxon>
        <taxon>Neisseriaceae</taxon>
        <taxon>Neisseria</taxon>
    </lineage>
</organism>
<dbReference type="PANTHER" id="PTHR10695">
    <property type="entry name" value="DEPHOSPHO-COA KINASE-RELATED"/>
    <property type="match status" value="1"/>
</dbReference>
<dbReference type="SUPFAM" id="SSF52540">
    <property type="entry name" value="P-loop containing nucleoside triphosphate hydrolases"/>
    <property type="match status" value="1"/>
</dbReference>
<keyword evidence="5 7" id="KW-0418">Kinase</keyword>
<dbReference type="PANTHER" id="PTHR10695:SF46">
    <property type="entry name" value="BIFUNCTIONAL COENZYME A SYNTHASE-RELATED"/>
    <property type="match status" value="1"/>
</dbReference>
<dbReference type="InterPro" id="IPR027417">
    <property type="entry name" value="P-loop_NTPase"/>
</dbReference>
<dbReference type="RefSeq" id="WP_085366432.1">
    <property type="nucleotide sequence ID" value="NZ_CAUJPZ010000030.1"/>
</dbReference>
<keyword evidence="5" id="KW-0808">Transferase</keyword>
<dbReference type="GO" id="GO:0005524">
    <property type="term" value="F:ATP binding"/>
    <property type="evidence" value="ECO:0007669"/>
    <property type="project" value="UniProtKB-UniRule"/>
</dbReference>
<dbReference type="Pfam" id="PF01121">
    <property type="entry name" value="CoaE"/>
    <property type="match status" value="1"/>
</dbReference>
<keyword evidence="4 5" id="KW-0173">Coenzyme A biosynthesis</keyword>
<evidence type="ECO:0000256" key="5">
    <source>
        <dbReference type="HAMAP-Rule" id="MF_00376"/>
    </source>
</evidence>
<dbReference type="GeneID" id="94579775"/>
<comment type="subcellular location">
    <subcellularLocation>
        <location evidence="5">Cytoplasm</location>
    </subcellularLocation>
</comment>
<protein>
    <recommendedName>
        <fullName evidence="5 6">Dephospho-CoA kinase</fullName>
        <ecNumber evidence="5 6">2.7.1.24</ecNumber>
    </recommendedName>
    <alternativeName>
        <fullName evidence="5">Dephosphocoenzyme A kinase</fullName>
    </alternativeName>
</protein>
<evidence type="ECO:0000256" key="3">
    <source>
        <dbReference type="ARBA" id="ARBA00022840"/>
    </source>
</evidence>
<dbReference type="Gene3D" id="3.40.50.300">
    <property type="entry name" value="P-loop containing nucleotide triphosphate hydrolases"/>
    <property type="match status" value="1"/>
</dbReference>
<accession>A0A1X3D597</accession>
<dbReference type="NCBIfam" id="TIGR00152">
    <property type="entry name" value="dephospho-CoA kinase"/>
    <property type="match status" value="1"/>
</dbReference>
<keyword evidence="5" id="KW-0963">Cytoplasm</keyword>
<dbReference type="AlphaFoldDB" id="A0A1X3D597"/>
<evidence type="ECO:0000256" key="2">
    <source>
        <dbReference type="ARBA" id="ARBA00022741"/>
    </source>
</evidence>
<comment type="similarity">
    <text evidence="1 5">Belongs to the CoaE family.</text>
</comment>
<dbReference type="OrthoDB" id="9812943at2"/>
<reference evidence="8" key="1">
    <citation type="submission" date="2017-01" db="EMBL/GenBank/DDBJ databases">
        <authorList>
            <person name="Wolfgang W.J."/>
            <person name="Cole J."/>
            <person name="Wroblewski D."/>
            <person name="Mcginnis J."/>
            <person name="Musser K.A."/>
        </authorList>
    </citation>
    <scope>NUCLEOTIDE SEQUENCE [LARGE SCALE GENOMIC DNA]</scope>
    <source>
        <strain evidence="8">DSM 19151</strain>
    </source>
</reference>
<feature type="binding site" evidence="5">
    <location>
        <begin position="12"/>
        <end position="17"/>
    </location>
    <ligand>
        <name>ATP</name>
        <dbReference type="ChEBI" id="CHEBI:30616"/>
    </ligand>
</feature>
<evidence type="ECO:0000256" key="4">
    <source>
        <dbReference type="ARBA" id="ARBA00022993"/>
    </source>
</evidence>
<dbReference type="STRING" id="194197.BWD09_09335"/>
<dbReference type="EMBL" id="MTBO01000026">
    <property type="protein sequence ID" value="OSI15109.1"/>
    <property type="molecule type" value="Genomic_DNA"/>
</dbReference>
<dbReference type="UniPathway" id="UPA00241">
    <property type="reaction ID" value="UER00356"/>
</dbReference>
<keyword evidence="3 5" id="KW-0067">ATP-binding</keyword>
<dbReference type="EC" id="2.7.1.24" evidence="5 6"/>
<keyword evidence="2 5" id="KW-0547">Nucleotide-binding</keyword>
<comment type="caution">
    <text evidence="7">The sequence shown here is derived from an EMBL/GenBank/DDBJ whole genome shotgun (WGS) entry which is preliminary data.</text>
</comment>
<dbReference type="InterPro" id="IPR001977">
    <property type="entry name" value="Depp_CoAkinase"/>
</dbReference>
<dbReference type="GO" id="GO:0015937">
    <property type="term" value="P:coenzyme A biosynthetic process"/>
    <property type="evidence" value="ECO:0007669"/>
    <property type="project" value="UniProtKB-UniRule"/>
</dbReference>
<dbReference type="CDD" id="cd02022">
    <property type="entry name" value="DPCK"/>
    <property type="match status" value="1"/>
</dbReference>
<dbReference type="GO" id="GO:0005737">
    <property type="term" value="C:cytoplasm"/>
    <property type="evidence" value="ECO:0007669"/>
    <property type="project" value="UniProtKB-SubCell"/>
</dbReference>